<dbReference type="EMBL" id="BT076986">
    <property type="protein sequence ID" value="ACO11410.1"/>
    <property type="molecule type" value="mRNA"/>
</dbReference>
<evidence type="ECO:0000256" key="5">
    <source>
        <dbReference type="SAM" id="MobiDB-lite"/>
    </source>
</evidence>
<dbReference type="PANTHER" id="PTHR46603:SF1">
    <property type="entry name" value="ABSCISSION_NOCUT CHECKPOINT REGULATOR"/>
    <property type="match status" value="1"/>
</dbReference>
<dbReference type="GO" id="GO:0030496">
    <property type="term" value="C:midbody"/>
    <property type="evidence" value="ECO:0007669"/>
    <property type="project" value="TreeGrafter"/>
</dbReference>
<dbReference type="InterPro" id="IPR013083">
    <property type="entry name" value="Znf_RING/FYVE/PHD"/>
</dbReference>
<keyword evidence="1" id="KW-0479">Metal-binding</keyword>
<dbReference type="InterPro" id="IPR017455">
    <property type="entry name" value="Znf_FYVE-rel"/>
</dbReference>
<dbReference type="SUPFAM" id="SSF57845">
    <property type="entry name" value="B-box zinc-binding domain"/>
    <property type="match status" value="1"/>
</dbReference>
<accession>C1BQV7</accession>
<dbReference type="AlphaFoldDB" id="C1BQV7"/>
<evidence type="ECO:0000256" key="1">
    <source>
        <dbReference type="ARBA" id="ARBA00022723"/>
    </source>
</evidence>
<dbReference type="Gene3D" id="3.30.40.10">
    <property type="entry name" value="Zinc/RING finger domain, C3HC4 (zinc finger)"/>
    <property type="match status" value="1"/>
</dbReference>
<dbReference type="SUPFAM" id="SSF57903">
    <property type="entry name" value="FYVE/PHD zinc finger"/>
    <property type="match status" value="1"/>
</dbReference>
<feature type="compositionally biased region" description="Basic and acidic residues" evidence="5">
    <location>
        <begin position="167"/>
        <end position="197"/>
    </location>
</feature>
<evidence type="ECO:0000256" key="3">
    <source>
        <dbReference type="ARBA" id="ARBA00022833"/>
    </source>
</evidence>
<name>C1BQV7_CALRO</name>
<dbReference type="CDD" id="cd19817">
    <property type="entry name" value="Bbox1_ANCHR-like"/>
    <property type="match status" value="1"/>
</dbReference>
<dbReference type="Pfam" id="PF22586">
    <property type="entry name" value="ANCHR-like_BBOX"/>
    <property type="match status" value="1"/>
</dbReference>
<feature type="domain" description="FYVE-type" evidence="6">
    <location>
        <begin position="1"/>
        <end position="56"/>
    </location>
</feature>
<evidence type="ECO:0000256" key="4">
    <source>
        <dbReference type="PROSITE-ProRule" id="PRU00091"/>
    </source>
</evidence>
<dbReference type="GO" id="GO:0008270">
    <property type="term" value="F:zinc ion binding"/>
    <property type="evidence" value="ECO:0007669"/>
    <property type="project" value="UniProtKB-KW"/>
</dbReference>
<dbReference type="InterPro" id="IPR011011">
    <property type="entry name" value="Znf_FYVE_PHD"/>
</dbReference>
<feature type="compositionally biased region" description="Polar residues" evidence="5">
    <location>
        <begin position="152"/>
        <end position="165"/>
    </location>
</feature>
<dbReference type="GO" id="GO:0032266">
    <property type="term" value="F:phosphatidylinositol-3-phosphate binding"/>
    <property type="evidence" value="ECO:0007669"/>
    <property type="project" value="TreeGrafter"/>
</dbReference>
<dbReference type="CDD" id="cd00065">
    <property type="entry name" value="FYVE_like_SF"/>
    <property type="match status" value="1"/>
</dbReference>
<evidence type="ECO:0000256" key="2">
    <source>
        <dbReference type="ARBA" id="ARBA00022771"/>
    </source>
</evidence>
<reference evidence="7" key="1">
    <citation type="submission" date="2009-03" db="EMBL/GenBank/DDBJ databases">
        <title>Caligus rogercresseyi ESTs and full-length cDNAs.</title>
        <authorList>
            <person name="Yasuike M."/>
            <person name="von Schalburg K."/>
            <person name="Cooper G."/>
            <person name="Leong J."/>
            <person name="Jones S.R.M."/>
            <person name="Koop B.F."/>
        </authorList>
    </citation>
    <scope>NUCLEOTIDE SEQUENCE</scope>
    <source>
        <tissue evidence="7">Whole tissue</tissue>
    </source>
</reference>
<keyword evidence="3" id="KW-0862">Zinc</keyword>
<feature type="region of interest" description="Disordered" evidence="5">
    <location>
        <begin position="148"/>
        <end position="198"/>
    </location>
</feature>
<dbReference type="GO" id="GO:0005813">
    <property type="term" value="C:centrosome"/>
    <property type="evidence" value="ECO:0007669"/>
    <property type="project" value="TreeGrafter"/>
</dbReference>
<dbReference type="PROSITE" id="PS50178">
    <property type="entry name" value="ZF_FYVE"/>
    <property type="match status" value="1"/>
</dbReference>
<dbReference type="GO" id="GO:0032154">
    <property type="term" value="C:cleavage furrow"/>
    <property type="evidence" value="ECO:0007669"/>
    <property type="project" value="TreeGrafter"/>
</dbReference>
<dbReference type="InterPro" id="IPR044553">
    <property type="entry name" value="Bbox1_ANCHR"/>
</dbReference>
<gene>
    <name evidence="7" type="primary">ZFY19</name>
</gene>
<organism evidence="7">
    <name type="scientific">Caligus rogercresseyi</name>
    <name type="common">Sea louse</name>
    <dbReference type="NCBI Taxonomy" id="217165"/>
    <lineage>
        <taxon>Eukaryota</taxon>
        <taxon>Metazoa</taxon>
        <taxon>Ecdysozoa</taxon>
        <taxon>Arthropoda</taxon>
        <taxon>Crustacea</taxon>
        <taxon>Multicrustacea</taxon>
        <taxon>Hexanauplia</taxon>
        <taxon>Copepoda</taxon>
        <taxon>Siphonostomatoida</taxon>
        <taxon>Caligidae</taxon>
        <taxon>Caligus</taxon>
    </lineage>
</organism>
<keyword evidence="2 4" id="KW-0863">Zinc-finger</keyword>
<protein>
    <submittedName>
        <fullName evidence="7">Zinc finger FYVE domain-containing protein 19</fullName>
    </submittedName>
</protein>
<proteinExistence type="evidence at transcript level"/>
<evidence type="ECO:0000313" key="7">
    <source>
        <dbReference type="EMBL" id="ACO11410.1"/>
    </source>
</evidence>
<sequence>MTTCYSCTKGFSLLNSEKSCDECRLSFCKGCLPGNIHLDRLGRDGKVCSRCFKKLTNKIRDRSPPSALIRRLDLMKTPHSSTTIIYKDSPSDTKMAKLRRGLSLEDQQIVNRLQRLHEERVSLKKRRCSQPVEQQPCDDEIAQRLAKLRGQEGTQSSSKASSTPVQEPDKRTDVEKEEGLIQEAKDRIRLEANKPDPDAEIASRLAKLRGENAQKNDKEENEVKEFIKTSGDEEMEIDSSDVTATDIQEMAKKLSKEAQDGLKDLSEDPEISKKMNDMALDPQVDDTESDDVIRQILDEAALEKKLGHLGPLPAFEDDDDLEEGKTAILRSTQFAGRSVQKQLNTGEEFPWCVICNEDASLRCPQCESDLYCSRCFRECHNELMDEVHQPQKFASKAN</sequence>
<dbReference type="GO" id="GO:0044878">
    <property type="term" value="P:mitotic cytokinesis checkpoint signaling"/>
    <property type="evidence" value="ECO:0007669"/>
    <property type="project" value="TreeGrafter"/>
</dbReference>
<evidence type="ECO:0000259" key="6">
    <source>
        <dbReference type="PROSITE" id="PS50178"/>
    </source>
</evidence>
<dbReference type="PANTHER" id="PTHR46603">
    <property type="entry name" value="ABSCISSION/NOCUT CHECKPOINT REGULATOR"/>
    <property type="match status" value="1"/>
</dbReference>
<dbReference type="GO" id="GO:0009838">
    <property type="term" value="P:abscission"/>
    <property type="evidence" value="ECO:0007669"/>
    <property type="project" value="TreeGrafter"/>
</dbReference>